<protein>
    <submittedName>
        <fullName evidence="1">Uncharacterized protein</fullName>
    </submittedName>
</protein>
<accession>A0ABQ0J659</accession>
<proteinExistence type="predicted"/>
<reference evidence="2" key="2">
    <citation type="submission" date="2014-09" db="EMBL/GenBank/DDBJ databases">
        <authorList>
            <consortium name="NBRP consortium"/>
            <person name="Sawabe T."/>
            <person name="Meirelles P."/>
            <person name="Nakanishi M."/>
            <person name="Sayaka M."/>
            <person name="Hattori M."/>
            <person name="Ohkuma M."/>
        </authorList>
    </citation>
    <scope>NUCLEOTIDE SEQUENCE [LARGE SCALE GENOMIC DNA]</scope>
    <source>
        <strain evidence="2">JCM 19239</strain>
    </source>
</reference>
<evidence type="ECO:0000313" key="2">
    <source>
        <dbReference type="Proteomes" id="UP000029223"/>
    </source>
</evidence>
<comment type="caution">
    <text evidence="1">The sequence shown here is derived from an EMBL/GenBank/DDBJ whole genome shotgun (WGS) entry which is preliminary data.</text>
</comment>
<keyword evidence="2" id="KW-1185">Reference proteome</keyword>
<sequence length="50" mass="5566">MFSIGSKCGFSNTVFASQWLNTKRSRALMTVMGMTLLNASRYIPETLSNC</sequence>
<name>A0ABQ0J659_9VIBR</name>
<reference evidence="2" key="1">
    <citation type="submission" date="2014-09" db="EMBL/GenBank/DDBJ databases">
        <title>Vibrio variabilis JCM 19239. (C206) whole genome shotgun sequence.</title>
        <authorList>
            <person name="Sawabe T."/>
            <person name="Meirelles P."/>
            <person name="Nakanishi M."/>
            <person name="Sayaka M."/>
            <person name="Hattori M."/>
            <person name="Ohkuma M."/>
        </authorList>
    </citation>
    <scope>NUCLEOTIDE SEQUENCE [LARGE SCALE GENOMIC DNA]</scope>
    <source>
        <strain evidence="2">JCM 19239</strain>
    </source>
</reference>
<dbReference type="EMBL" id="BBMS01000003">
    <property type="protein sequence ID" value="GAL24257.1"/>
    <property type="molecule type" value="Genomic_DNA"/>
</dbReference>
<dbReference type="Proteomes" id="UP000029223">
    <property type="component" value="Unassembled WGS sequence"/>
</dbReference>
<gene>
    <name evidence="1" type="ORF">JCM19239_3960</name>
</gene>
<organism evidence="1 2">
    <name type="scientific">Vibrio variabilis</name>
    <dbReference type="NCBI Taxonomy" id="990271"/>
    <lineage>
        <taxon>Bacteria</taxon>
        <taxon>Pseudomonadati</taxon>
        <taxon>Pseudomonadota</taxon>
        <taxon>Gammaproteobacteria</taxon>
        <taxon>Vibrionales</taxon>
        <taxon>Vibrionaceae</taxon>
        <taxon>Vibrio</taxon>
    </lineage>
</organism>
<evidence type="ECO:0000313" key="1">
    <source>
        <dbReference type="EMBL" id="GAL24257.1"/>
    </source>
</evidence>